<dbReference type="RefSeq" id="WP_125014490.1">
    <property type="nucleotide sequence ID" value="NZ_QWEZ01000001.1"/>
</dbReference>
<dbReference type="EMBL" id="QWEZ01000001">
    <property type="protein sequence ID" value="RRJ84064.1"/>
    <property type="molecule type" value="Genomic_DNA"/>
</dbReference>
<keyword evidence="6" id="KW-1185">Reference proteome</keyword>
<dbReference type="GO" id="GO:0043565">
    <property type="term" value="F:sequence-specific DNA binding"/>
    <property type="evidence" value="ECO:0007669"/>
    <property type="project" value="InterPro"/>
</dbReference>
<dbReference type="Pfam" id="PF12833">
    <property type="entry name" value="HTH_18"/>
    <property type="match status" value="1"/>
</dbReference>
<sequence length="257" mass="29171">MKPSSPPTKPSQRDATLDVVGRYHRHWVEGNLEGVLSLYHPRITYADYLNHLEMDASELRDYVAFSLPHHNRVSLTHTDRIRADGDTAFIQYIYSLTNARGEQESYRSSEAIRVEDGLIIRIDEYASPLRSGDGNPPQRIGLTDLCLQRLIRDLESYFHTQKPYLKAELDLARVAADTGYTRNQVSFALNQVLGSSFYDYVNKARINHLLEILDREPGCKVLDSALSAGFSSTSTLYKCFKQHTGLTPGAYLKQRKS</sequence>
<evidence type="ECO:0000256" key="1">
    <source>
        <dbReference type="ARBA" id="ARBA00023015"/>
    </source>
</evidence>
<reference evidence="5 6" key="2">
    <citation type="submission" date="2018-12" db="EMBL/GenBank/DDBJ databases">
        <title>Simiduia agarivorans gen. nov., sp. nov., a marine, agarolytic bacterium isolated from shallow coastal water from Keelung, Taiwan.</title>
        <authorList>
            <person name="Shieh W.Y."/>
        </authorList>
    </citation>
    <scope>NUCLEOTIDE SEQUENCE [LARGE SCALE GENOMIC DNA]</scope>
    <source>
        <strain evidence="5 6">GTF-13</strain>
    </source>
</reference>
<dbReference type="SUPFAM" id="SSF46689">
    <property type="entry name" value="Homeodomain-like"/>
    <property type="match status" value="1"/>
</dbReference>
<dbReference type="Pfam" id="PF12680">
    <property type="entry name" value="SnoaL_2"/>
    <property type="match status" value="1"/>
</dbReference>
<dbReference type="InterPro" id="IPR018060">
    <property type="entry name" value="HTH_AraC"/>
</dbReference>
<dbReference type="GO" id="GO:0003700">
    <property type="term" value="F:DNA-binding transcription factor activity"/>
    <property type="evidence" value="ECO:0007669"/>
    <property type="project" value="InterPro"/>
</dbReference>
<dbReference type="InterPro" id="IPR018062">
    <property type="entry name" value="HTH_AraC-typ_CS"/>
</dbReference>
<dbReference type="InterPro" id="IPR009057">
    <property type="entry name" value="Homeodomain-like_sf"/>
</dbReference>
<dbReference type="AlphaFoldDB" id="A0A3P3VNS3"/>
<dbReference type="PANTHER" id="PTHR43280">
    <property type="entry name" value="ARAC-FAMILY TRANSCRIPTIONAL REGULATOR"/>
    <property type="match status" value="1"/>
</dbReference>
<dbReference type="SUPFAM" id="SSF54427">
    <property type="entry name" value="NTF2-like"/>
    <property type="match status" value="1"/>
</dbReference>
<dbReference type="InterPro" id="IPR032710">
    <property type="entry name" value="NTF2-like_dom_sf"/>
</dbReference>
<dbReference type="Proteomes" id="UP000280792">
    <property type="component" value="Unassembled WGS sequence"/>
</dbReference>
<dbReference type="PROSITE" id="PS01124">
    <property type="entry name" value="HTH_ARAC_FAMILY_2"/>
    <property type="match status" value="1"/>
</dbReference>
<evidence type="ECO:0000259" key="4">
    <source>
        <dbReference type="PROSITE" id="PS01124"/>
    </source>
</evidence>
<dbReference type="Gene3D" id="3.10.450.50">
    <property type="match status" value="1"/>
</dbReference>
<evidence type="ECO:0000313" key="5">
    <source>
        <dbReference type="EMBL" id="RRJ84064.1"/>
    </source>
</evidence>
<evidence type="ECO:0000313" key="6">
    <source>
        <dbReference type="Proteomes" id="UP000280792"/>
    </source>
</evidence>
<accession>A0A3P3VNS3</accession>
<keyword evidence="3" id="KW-0804">Transcription</keyword>
<comment type="caution">
    <text evidence="5">The sequence shown here is derived from an EMBL/GenBank/DDBJ whole genome shotgun (WGS) entry which is preliminary data.</text>
</comment>
<name>A0A3P3VNS3_9GAMM</name>
<evidence type="ECO:0000256" key="3">
    <source>
        <dbReference type="ARBA" id="ARBA00023163"/>
    </source>
</evidence>
<dbReference type="Gene3D" id="1.10.10.60">
    <property type="entry name" value="Homeodomain-like"/>
    <property type="match status" value="1"/>
</dbReference>
<dbReference type="InterPro" id="IPR037401">
    <property type="entry name" value="SnoaL-like"/>
</dbReference>
<gene>
    <name evidence="5" type="ORF">D0544_02790</name>
</gene>
<dbReference type="PROSITE" id="PS00041">
    <property type="entry name" value="HTH_ARAC_FAMILY_1"/>
    <property type="match status" value="1"/>
</dbReference>
<keyword evidence="2" id="KW-0238">DNA-binding</keyword>
<evidence type="ECO:0000256" key="2">
    <source>
        <dbReference type="ARBA" id="ARBA00023125"/>
    </source>
</evidence>
<reference evidence="5 6" key="1">
    <citation type="submission" date="2018-08" db="EMBL/GenBank/DDBJ databases">
        <authorList>
            <person name="Khan S.A."/>
        </authorList>
    </citation>
    <scope>NUCLEOTIDE SEQUENCE [LARGE SCALE GENOMIC DNA]</scope>
    <source>
        <strain evidence="5 6">GTF-13</strain>
    </source>
</reference>
<keyword evidence="1" id="KW-0805">Transcription regulation</keyword>
<feature type="domain" description="HTH araC/xylS-type" evidence="4">
    <location>
        <begin position="148"/>
        <end position="254"/>
    </location>
</feature>
<organism evidence="5 6">
    <name type="scientific">Aestuariirhabdus litorea</name>
    <dbReference type="NCBI Taxonomy" id="2528527"/>
    <lineage>
        <taxon>Bacteria</taxon>
        <taxon>Pseudomonadati</taxon>
        <taxon>Pseudomonadota</taxon>
        <taxon>Gammaproteobacteria</taxon>
        <taxon>Oceanospirillales</taxon>
        <taxon>Aestuariirhabdaceae</taxon>
        <taxon>Aestuariirhabdus</taxon>
    </lineage>
</organism>
<dbReference type="PANTHER" id="PTHR43280:SF27">
    <property type="entry name" value="TRANSCRIPTIONAL REGULATOR MTLR"/>
    <property type="match status" value="1"/>
</dbReference>
<protein>
    <submittedName>
        <fullName evidence="5">Helix-turn-helix domain-containing protein</fullName>
    </submittedName>
</protein>
<dbReference type="SMART" id="SM00342">
    <property type="entry name" value="HTH_ARAC"/>
    <property type="match status" value="1"/>
</dbReference>
<proteinExistence type="predicted"/>